<dbReference type="InterPro" id="IPR029154">
    <property type="entry name" value="HIBADH-like_NADP-bd"/>
</dbReference>
<keyword evidence="8" id="KW-1185">Reference proteome</keyword>
<dbReference type="SUPFAM" id="SSF51735">
    <property type="entry name" value="NAD(P)-binding Rossmann-fold domains"/>
    <property type="match status" value="1"/>
</dbReference>
<feature type="domain" description="3-hydroxyisobutyrate dehydrogenase-like NAD-binding" evidence="6">
    <location>
        <begin position="185"/>
        <end position="304"/>
    </location>
</feature>
<evidence type="ECO:0000313" key="8">
    <source>
        <dbReference type="Proteomes" id="UP000631694"/>
    </source>
</evidence>
<dbReference type="GO" id="GO:0016054">
    <property type="term" value="P:organic acid catabolic process"/>
    <property type="evidence" value="ECO:0007669"/>
    <property type="project" value="UniProtKB-ARBA"/>
</dbReference>
<name>A0A931I4R2_9HYPH</name>
<organism evidence="7 8">
    <name type="scientific">Methylobrevis albus</name>
    <dbReference type="NCBI Taxonomy" id="2793297"/>
    <lineage>
        <taxon>Bacteria</taxon>
        <taxon>Pseudomonadati</taxon>
        <taxon>Pseudomonadota</taxon>
        <taxon>Alphaproteobacteria</taxon>
        <taxon>Hyphomicrobiales</taxon>
        <taxon>Pleomorphomonadaceae</taxon>
        <taxon>Methylobrevis</taxon>
    </lineage>
</organism>
<dbReference type="PANTHER" id="PTHR43060:SF15">
    <property type="entry name" value="3-HYDROXYISOBUTYRATE DEHYDROGENASE-LIKE 1, MITOCHONDRIAL-RELATED"/>
    <property type="match status" value="1"/>
</dbReference>
<dbReference type="Pfam" id="PF14833">
    <property type="entry name" value="NAD_binding_11"/>
    <property type="match status" value="1"/>
</dbReference>
<dbReference type="EMBL" id="JADZLT010000051">
    <property type="protein sequence ID" value="MBH0238813.1"/>
    <property type="molecule type" value="Genomic_DNA"/>
</dbReference>
<dbReference type="Pfam" id="PF03446">
    <property type="entry name" value="NAD_binding_2"/>
    <property type="match status" value="1"/>
</dbReference>
<dbReference type="GO" id="GO:0051287">
    <property type="term" value="F:NAD binding"/>
    <property type="evidence" value="ECO:0007669"/>
    <property type="project" value="InterPro"/>
</dbReference>
<dbReference type="PANTHER" id="PTHR43060">
    <property type="entry name" value="3-HYDROXYISOBUTYRATE DEHYDROGENASE-LIKE 1, MITOCHONDRIAL-RELATED"/>
    <property type="match status" value="1"/>
</dbReference>
<dbReference type="GO" id="GO:0050661">
    <property type="term" value="F:NADP binding"/>
    <property type="evidence" value="ECO:0007669"/>
    <property type="project" value="InterPro"/>
</dbReference>
<sequence>MHASDTKIDTGPAADADPLARRVGLIGLGQMGRGMARNLDRLGLLGAACDAVPTAFAAAELSGEVANVAGVALVQRSDVILLCVPSTREIRAVAEGPDGLFAARPRPGTVLVDLTTSDPAATLDLAAEAEAAGYAYMDAAMTGGAAGADAGRLTLMMGGDEAVVARCAPVLSAIAAKTFRLGPVGSGQTMKLVHNMILHTTFLATCEGCRVAEHAGLDLAAVVDVLNAGNARSFVSEVRFPNHILSGRFDARSYVSTLLKDLRMAVELAERLGQPAPFGRLTRDVLERARAAGFGDEDFSRLYQRYAAIAEPAGAAS</sequence>
<evidence type="ECO:0000259" key="5">
    <source>
        <dbReference type="Pfam" id="PF03446"/>
    </source>
</evidence>
<dbReference type="RefSeq" id="WP_197311895.1">
    <property type="nucleotide sequence ID" value="NZ_JADZLT010000051.1"/>
</dbReference>
<dbReference type="InterPro" id="IPR008927">
    <property type="entry name" value="6-PGluconate_DH-like_C_sf"/>
</dbReference>
<accession>A0A931I4R2</accession>
<dbReference type="PROSITE" id="PS00895">
    <property type="entry name" value="3_HYDROXYISOBUT_DH"/>
    <property type="match status" value="1"/>
</dbReference>
<feature type="active site" evidence="4">
    <location>
        <position position="191"/>
    </location>
</feature>
<comment type="caution">
    <text evidence="7">The sequence shown here is derived from an EMBL/GenBank/DDBJ whole genome shotgun (WGS) entry which is preliminary data.</text>
</comment>
<comment type="similarity">
    <text evidence="1">Belongs to the HIBADH-related family.</text>
</comment>
<dbReference type="SUPFAM" id="SSF48179">
    <property type="entry name" value="6-phosphogluconate dehydrogenase C-terminal domain-like"/>
    <property type="match status" value="1"/>
</dbReference>
<evidence type="ECO:0000256" key="1">
    <source>
        <dbReference type="ARBA" id="ARBA00009080"/>
    </source>
</evidence>
<dbReference type="InterPro" id="IPR015815">
    <property type="entry name" value="HIBADH-related"/>
</dbReference>
<keyword evidence="3" id="KW-0520">NAD</keyword>
<evidence type="ECO:0000256" key="2">
    <source>
        <dbReference type="ARBA" id="ARBA00023002"/>
    </source>
</evidence>
<dbReference type="InterPro" id="IPR002204">
    <property type="entry name" value="3-OH-isobutyrate_DH-rel_CS"/>
</dbReference>
<evidence type="ECO:0000259" key="6">
    <source>
        <dbReference type="Pfam" id="PF14833"/>
    </source>
</evidence>
<dbReference type="AlphaFoldDB" id="A0A931I4R2"/>
<evidence type="ECO:0000256" key="3">
    <source>
        <dbReference type="ARBA" id="ARBA00023027"/>
    </source>
</evidence>
<evidence type="ECO:0000256" key="4">
    <source>
        <dbReference type="PIRSR" id="PIRSR000103-1"/>
    </source>
</evidence>
<dbReference type="InterPro" id="IPR013328">
    <property type="entry name" value="6PGD_dom2"/>
</dbReference>
<dbReference type="InterPro" id="IPR036291">
    <property type="entry name" value="NAD(P)-bd_dom_sf"/>
</dbReference>
<dbReference type="Gene3D" id="3.40.50.720">
    <property type="entry name" value="NAD(P)-binding Rossmann-like Domain"/>
    <property type="match status" value="1"/>
</dbReference>
<feature type="domain" description="6-phosphogluconate dehydrogenase NADP-binding" evidence="5">
    <location>
        <begin position="22"/>
        <end position="182"/>
    </location>
</feature>
<dbReference type="PIRSF" id="PIRSF000103">
    <property type="entry name" value="HIBADH"/>
    <property type="match status" value="1"/>
</dbReference>
<protein>
    <submittedName>
        <fullName evidence="7">NAD(P)-dependent oxidoreductase</fullName>
    </submittedName>
</protein>
<reference evidence="7" key="1">
    <citation type="submission" date="2020-12" db="EMBL/GenBank/DDBJ databases">
        <title>Methylobrevis albus sp. nov., isolated from fresh water lack sediment.</title>
        <authorList>
            <person name="Zou Q."/>
        </authorList>
    </citation>
    <scope>NUCLEOTIDE SEQUENCE</scope>
    <source>
        <strain evidence="7">L22</strain>
    </source>
</reference>
<dbReference type="Proteomes" id="UP000631694">
    <property type="component" value="Unassembled WGS sequence"/>
</dbReference>
<evidence type="ECO:0000313" key="7">
    <source>
        <dbReference type="EMBL" id="MBH0238813.1"/>
    </source>
</evidence>
<gene>
    <name evidence="7" type="ORF">I5731_13335</name>
</gene>
<keyword evidence="2" id="KW-0560">Oxidoreductase</keyword>
<proteinExistence type="inferred from homology"/>
<dbReference type="GO" id="GO:0016491">
    <property type="term" value="F:oxidoreductase activity"/>
    <property type="evidence" value="ECO:0007669"/>
    <property type="project" value="UniProtKB-KW"/>
</dbReference>
<dbReference type="InterPro" id="IPR006115">
    <property type="entry name" value="6PGDH_NADP-bd"/>
</dbReference>
<dbReference type="Gene3D" id="1.10.1040.10">
    <property type="entry name" value="N-(1-d-carboxylethyl)-l-norvaline Dehydrogenase, domain 2"/>
    <property type="match status" value="1"/>
</dbReference>